<evidence type="ECO:0000313" key="3">
    <source>
        <dbReference type="EMBL" id="OAF69349.1"/>
    </source>
</evidence>
<feature type="domain" description="GCVT N-terminal" evidence="2">
    <location>
        <begin position="426"/>
        <end position="619"/>
    </location>
</feature>
<keyword evidence="4" id="KW-1185">Reference proteome</keyword>
<evidence type="ECO:0000259" key="1">
    <source>
        <dbReference type="Pfam" id="PF01266"/>
    </source>
</evidence>
<accession>A0A177B4Z8</accession>
<dbReference type="Gene3D" id="3.30.1360.120">
    <property type="entry name" value="Probable tRNA modification gtpase trme, domain 1"/>
    <property type="match status" value="1"/>
</dbReference>
<dbReference type="SUPFAM" id="SSF51905">
    <property type="entry name" value="FAD/NAD(P)-binding domain"/>
    <property type="match status" value="1"/>
</dbReference>
<dbReference type="OrthoDB" id="498204at2759"/>
<evidence type="ECO:0000259" key="2">
    <source>
        <dbReference type="Pfam" id="PF01571"/>
    </source>
</evidence>
<dbReference type="PANTHER" id="PTHR13847">
    <property type="entry name" value="SARCOSINE DEHYDROGENASE-RELATED"/>
    <property type="match status" value="1"/>
</dbReference>
<protein>
    <recommendedName>
        <fullName evidence="5">FAD dependent oxidoreductase domain-containing protein</fullName>
    </recommendedName>
</protein>
<proteinExistence type="predicted"/>
<dbReference type="Pfam" id="PF01266">
    <property type="entry name" value="DAO"/>
    <property type="match status" value="2"/>
</dbReference>
<dbReference type="PANTHER" id="PTHR13847:SF193">
    <property type="entry name" value="PYRUVATE DEHYDROGENASE PHOSPHATASE REGULATORY SUBUNIT, MITOCHONDRIAL"/>
    <property type="match status" value="1"/>
</dbReference>
<feature type="domain" description="FAD dependent oxidoreductase" evidence="1">
    <location>
        <begin position="106"/>
        <end position="355"/>
    </location>
</feature>
<feature type="domain" description="FAD dependent oxidoreductase" evidence="1">
    <location>
        <begin position="24"/>
        <end position="100"/>
    </location>
</feature>
<name>A0A177B4Z8_9BILA</name>
<dbReference type="Gene3D" id="3.30.70.1400">
    <property type="entry name" value="Aminomethyltransferase beta-barrel domains"/>
    <property type="match status" value="1"/>
</dbReference>
<dbReference type="GO" id="GO:0005759">
    <property type="term" value="C:mitochondrial matrix"/>
    <property type="evidence" value="ECO:0007669"/>
    <property type="project" value="TreeGrafter"/>
</dbReference>
<gene>
    <name evidence="3" type="ORF">A3Q56_02926</name>
</gene>
<dbReference type="InterPro" id="IPR036188">
    <property type="entry name" value="FAD/NAD-bd_sf"/>
</dbReference>
<comment type="caution">
    <text evidence="3">The sequence shown here is derived from an EMBL/GenBank/DDBJ whole genome shotgun (WGS) entry which is preliminary data.</text>
</comment>
<dbReference type="Gene3D" id="3.50.50.60">
    <property type="entry name" value="FAD/NAD(P)-binding domain"/>
    <property type="match status" value="2"/>
</dbReference>
<dbReference type="Pfam" id="PF01571">
    <property type="entry name" value="GCV_T"/>
    <property type="match status" value="1"/>
</dbReference>
<evidence type="ECO:0008006" key="5">
    <source>
        <dbReference type="Google" id="ProtNLM"/>
    </source>
</evidence>
<dbReference type="Proteomes" id="UP000078046">
    <property type="component" value="Unassembled WGS sequence"/>
</dbReference>
<dbReference type="EMBL" id="LWCA01000296">
    <property type="protein sequence ID" value="OAF69349.1"/>
    <property type="molecule type" value="Genomic_DNA"/>
</dbReference>
<dbReference type="InterPro" id="IPR006222">
    <property type="entry name" value="GCVT_N"/>
</dbReference>
<dbReference type="Gene3D" id="3.30.9.10">
    <property type="entry name" value="D-Amino Acid Oxidase, subunit A, domain 2"/>
    <property type="match status" value="1"/>
</dbReference>
<dbReference type="AlphaFoldDB" id="A0A177B4Z8"/>
<evidence type="ECO:0000313" key="4">
    <source>
        <dbReference type="Proteomes" id="UP000078046"/>
    </source>
</evidence>
<dbReference type="InterPro" id="IPR006076">
    <property type="entry name" value="FAD-dep_OxRdtase"/>
</dbReference>
<reference evidence="3 4" key="1">
    <citation type="submission" date="2016-04" db="EMBL/GenBank/DDBJ databases">
        <title>The genome of Intoshia linei affirms orthonectids as highly simplified spiralians.</title>
        <authorList>
            <person name="Mikhailov K.V."/>
            <person name="Slusarev G.S."/>
            <person name="Nikitin M.A."/>
            <person name="Logacheva M.D."/>
            <person name="Penin A."/>
            <person name="Aleoshin V."/>
            <person name="Panchin Y.V."/>
        </authorList>
    </citation>
    <scope>NUCLEOTIDE SEQUENCE [LARGE SCALE GENOMIC DNA]</scope>
    <source>
        <strain evidence="3">Intl2013</strain>
        <tissue evidence="3">Whole animal</tissue>
    </source>
</reference>
<dbReference type="InterPro" id="IPR027266">
    <property type="entry name" value="TrmE/GcvT-like"/>
</dbReference>
<sequence>MIKRFPFHHLSLRRQSIQNHKNFDVVICGGGLIGSSIAYNLSYLGYNNVLIINTHSVDKVRLWKSSGIVSHLHSNALERSLVKDSTQFYKKLHNDGIDIGSTINVKSHILTPSILKKEADYLNTTDLKGALMIEEDCLIESFKLKKYYYTKFMEKNVTLVENTNVVKIIQQPDKTFTLFTNTGSYNSKALVNCAGLNARNIGMSSQPKVYIPSYPCSHHTLISKYNFESDRMPIIRDFDGGIHIQFRPKDSYIKMGGYELFGEPILPEKGNNVNMYNLKPEWNKFNSMLHEFLFRIPFLSNQKADHLTNYAESFSPDGKFVFGESLEVPKYYVIAGLCARGLQSSYDLGHQMAHLIVNGFTPKCMDFFDVKRFIKLHNNKNYLIKRISEATSLSTTIMYWNTESSHLITCRNIRSSVISPRLVDYAVFGQTNAYERPLYFKIQPADNEKDEIDIITNNQKNMNEEVSLFKKPIWFKNVEREYWACRKNAGILDMSSYSKAEISSENEEALNLLQYICSNDVDKPVGSVVHTGMLNEFGGYENDCSIVRLGKYRFLMISPTIQQRRSYYWIKRHIKPNSLVKDVDLTSMYTVLNIVGPHSQELLQSITETSLDVVNFPTVSTNIEKPII</sequence>
<dbReference type="SUPFAM" id="SSF103025">
    <property type="entry name" value="Folate-binding domain"/>
    <property type="match status" value="1"/>
</dbReference>
<organism evidence="3 4">
    <name type="scientific">Intoshia linei</name>
    <dbReference type="NCBI Taxonomy" id="1819745"/>
    <lineage>
        <taxon>Eukaryota</taxon>
        <taxon>Metazoa</taxon>
        <taxon>Spiralia</taxon>
        <taxon>Lophotrochozoa</taxon>
        <taxon>Mesozoa</taxon>
        <taxon>Orthonectida</taxon>
        <taxon>Rhopaluridae</taxon>
        <taxon>Intoshia</taxon>
    </lineage>
</organism>